<accession>A0ABM0JIJ9</accession>
<dbReference type="GeneID" id="101855090"/>
<feature type="repeat" description="ANK" evidence="3">
    <location>
        <begin position="367"/>
        <end position="399"/>
    </location>
</feature>
<keyword evidence="5" id="KW-0808">Transferase</keyword>
<proteinExistence type="predicted"/>
<keyword evidence="1" id="KW-0677">Repeat</keyword>
<dbReference type="PRINTS" id="PR01415">
    <property type="entry name" value="ANKYRIN"/>
</dbReference>
<feature type="repeat" description="ANK" evidence="3">
    <location>
        <begin position="267"/>
        <end position="299"/>
    </location>
</feature>
<dbReference type="Pfam" id="PF12796">
    <property type="entry name" value="Ank_2"/>
    <property type="match status" value="3"/>
</dbReference>
<feature type="repeat" description="ANK" evidence="3">
    <location>
        <begin position="334"/>
        <end position="366"/>
    </location>
</feature>
<dbReference type="Proteomes" id="UP000694888">
    <property type="component" value="Unplaced"/>
</dbReference>
<feature type="repeat" description="ANK" evidence="3">
    <location>
        <begin position="160"/>
        <end position="192"/>
    </location>
</feature>
<evidence type="ECO:0000256" key="2">
    <source>
        <dbReference type="ARBA" id="ARBA00023043"/>
    </source>
</evidence>
<evidence type="ECO:0000313" key="4">
    <source>
        <dbReference type="Proteomes" id="UP000694888"/>
    </source>
</evidence>
<dbReference type="Gene3D" id="1.25.40.20">
    <property type="entry name" value="Ankyrin repeat-containing domain"/>
    <property type="match status" value="2"/>
</dbReference>
<feature type="repeat" description="ANK" evidence="3">
    <location>
        <begin position="127"/>
        <end position="159"/>
    </location>
</feature>
<dbReference type="InterPro" id="IPR036770">
    <property type="entry name" value="Ankyrin_rpt-contain_sf"/>
</dbReference>
<keyword evidence="5" id="KW-0418">Kinase</keyword>
<dbReference type="PROSITE" id="PS50297">
    <property type="entry name" value="ANK_REP_REGION"/>
    <property type="match status" value="9"/>
</dbReference>
<sequence length="594" mass="65262">MFFWRGTSTATKITMSGKSQQDLPYISQMLHTLISEDNAEALRNALQRFQSGSRQRFESQLSDLLCLAAAEDATKCIECLLSFGASVNGFDARGDTALLRASSKGCVRAVKLLISAGAGVNLQRCTDGTTPLNVAAMSGHTEVVRCLLDAGAEVDIPDDLDLTPLQLAAIGGFEKIVRILLSRGANVNYSSHSFSDKEGRFGISALMFAARAGSLDLVRCLMGSGALLEQKDSLRYTALTWAAQEGQMQVVKHLLRYGADVNVKSHDQNTPLILATKSGQAEMVKLLLQNKAERDHVNVDGDTALMVATKSDQLDVLRVLTEDGAHVNVAHDKTGWTPLFYSCSGLQLQMTELLLDCGADVNFIDARGENPLWITVKKGNTGISRLLLSYGSSLIMNNDGETALFWSTKQRDGDLVRLLLESGATIDLELHEAVVSGTLQVVRELVAHGGMPVCVDAKRLDSNYYVDSGLKLSPFMVSLLRGKLVLTKYFIHIKFLLPEDLEFAKCLNRRQEAKFLSTPETISKEILSFLIPLLHRPWTLGALAFIALSSSLGFDEKRRSKIESLAVDPSYKRQLMFEDDIVKFYSEDMYSSQI</sequence>
<dbReference type="PROSITE" id="PS50088">
    <property type="entry name" value="ANK_REPEAT"/>
    <property type="match status" value="10"/>
</dbReference>
<keyword evidence="4" id="KW-1185">Reference proteome</keyword>
<dbReference type="InterPro" id="IPR002110">
    <property type="entry name" value="Ankyrin_rpt"/>
</dbReference>
<feature type="repeat" description="ANK" evidence="3">
    <location>
        <begin position="300"/>
        <end position="332"/>
    </location>
</feature>
<feature type="repeat" description="ANK" evidence="3">
    <location>
        <begin position="399"/>
        <end position="431"/>
    </location>
</feature>
<feature type="repeat" description="ANK" evidence="3">
    <location>
        <begin position="201"/>
        <end position="233"/>
    </location>
</feature>
<dbReference type="PANTHER" id="PTHR24126">
    <property type="entry name" value="ANKYRIN REPEAT, PH AND SEC7 DOMAIN CONTAINING PROTEIN SECG-RELATED"/>
    <property type="match status" value="1"/>
</dbReference>
<evidence type="ECO:0000313" key="5">
    <source>
        <dbReference type="RefSeq" id="XP_005094453.1"/>
    </source>
</evidence>
<feature type="repeat" description="ANK" evidence="3">
    <location>
        <begin position="93"/>
        <end position="125"/>
    </location>
</feature>
<dbReference type="PANTHER" id="PTHR24126:SF14">
    <property type="entry name" value="ANK_REP_REGION DOMAIN-CONTAINING PROTEIN"/>
    <property type="match status" value="1"/>
</dbReference>
<feature type="repeat" description="ANK" evidence="3">
    <location>
        <begin position="234"/>
        <end position="266"/>
    </location>
</feature>
<keyword evidence="2 3" id="KW-0040">ANK repeat</keyword>
<reference evidence="5" key="1">
    <citation type="submission" date="2025-08" db="UniProtKB">
        <authorList>
            <consortium name="RefSeq"/>
        </authorList>
    </citation>
    <scope>IDENTIFICATION</scope>
</reference>
<evidence type="ECO:0000256" key="1">
    <source>
        <dbReference type="ARBA" id="ARBA00022737"/>
    </source>
</evidence>
<name>A0ABM0JIJ9_APLCA</name>
<dbReference type="RefSeq" id="XP_005094453.1">
    <property type="nucleotide sequence ID" value="XM_005094396.3"/>
</dbReference>
<dbReference type="SMART" id="SM00248">
    <property type="entry name" value="ANK"/>
    <property type="match status" value="11"/>
</dbReference>
<dbReference type="SUPFAM" id="SSF48403">
    <property type="entry name" value="Ankyrin repeat"/>
    <property type="match status" value="2"/>
</dbReference>
<gene>
    <name evidence="5" type="primary">LOC101855090</name>
</gene>
<protein>
    <submittedName>
        <fullName evidence="5">Kinase D-interacting substrate of 220 kDa</fullName>
    </submittedName>
</protein>
<evidence type="ECO:0000256" key="3">
    <source>
        <dbReference type="PROSITE-ProRule" id="PRU00023"/>
    </source>
</evidence>
<dbReference type="GO" id="GO:0016301">
    <property type="term" value="F:kinase activity"/>
    <property type="evidence" value="ECO:0007669"/>
    <property type="project" value="UniProtKB-KW"/>
</dbReference>
<organism evidence="4 5">
    <name type="scientific">Aplysia californica</name>
    <name type="common">California sea hare</name>
    <dbReference type="NCBI Taxonomy" id="6500"/>
    <lineage>
        <taxon>Eukaryota</taxon>
        <taxon>Metazoa</taxon>
        <taxon>Spiralia</taxon>
        <taxon>Lophotrochozoa</taxon>
        <taxon>Mollusca</taxon>
        <taxon>Gastropoda</taxon>
        <taxon>Heterobranchia</taxon>
        <taxon>Euthyneura</taxon>
        <taxon>Tectipleura</taxon>
        <taxon>Aplysiida</taxon>
        <taxon>Aplysioidea</taxon>
        <taxon>Aplysiidae</taxon>
        <taxon>Aplysia</taxon>
    </lineage>
</organism>